<dbReference type="KEGG" id="bvi:Bcep1808_5920"/>
<accession>A4JRE5</accession>
<dbReference type="Proteomes" id="UP000002287">
    <property type="component" value="Chromosome 3"/>
</dbReference>
<dbReference type="Gene3D" id="3.40.50.2300">
    <property type="match status" value="1"/>
</dbReference>
<dbReference type="eggNOG" id="COG4566">
    <property type="taxonomic scope" value="Bacteria"/>
</dbReference>
<dbReference type="PROSITE" id="PS50110">
    <property type="entry name" value="RESPONSE_REGULATORY"/>
    <property type="match status" value="1"/>
</dbReference>
<dbReference type="GO" id="GO:0000160">
    <property type="term" value="P:phosphorelay signal transduction system"/>
    <property type="evidence" value="ECO:0007669"/>
    <property type="project" value="InterPro"/>
</dbReference>
<dbReference type="SUPFAM" id="SSF52172">
    <property type="entry name" value="CheY-like"/>
    <property type="match status" value="1"/>
</dbReference>
<protein>
    <submittedName>
        <fullName evidence="4">Response regulator receiver protein</fullName>
    </submittedName>
</protein>
<dbReference type="HOGENOM" id="CLU_000445_69_8_4"/>
<organism evidence="4 5">
    <name type="scientific">Burkholderia vietnamiensis (strain G4 / LMG 22486)</name>
    <name type="common">Burkholderia cepacia (strain R1808)</name>
    <dbReference type="NCBI Taxonomy" id="269482"/>
    <lineage>
        <taxon>Bacteria</taxon>
        <taxon>Pseudomonadati</taxon>
        <taxon>Pseudomonadota</taxon>
        <taxon>Betaproteobacteria</taxon>
        <taxon>Burkholderiales</taxon>
        <taxon>Burkholderiaceae</taxon>
        <taxon>Burkholderia</taxon>
        <taxon>Burkholderia cepacia complex</taxon>
    </lineage>
</organism>
<evidence type="ECO:0000313" key="5">
    <source>
        <dbReference type="Proteomes" id="UP000002287"/>
    </source>
</evidence>
<evidence type="ECO:0000256" key="2">
    <source>
        <dbReference type="PROSITE-ProRule" id="PRU00169"/>
    </source>
</evidence>
<sequence length="143" mass="15850">MPEIRLRSRPGRRAWRHARHAVHDKTVCIIDDEMAVRQSLESLVRSMGVRVMLYASAEAFLAHGSGAPLHCIVCDIQMPGMSGIELLACLRARCCDVPFIFVTAHLSARRLGDAQRLGALCVLEKPFDPGELVQRLMWALAGC</sequence>
<dbReference type="AlphaFoldDB" id="A4JRE5"/>
<evidence type="ECO:0000256" key="1">
    <source>
        <dbReference type="ARBA" id="ARBA00022553"/>
    </source>
</evidence>
<dbReference type="PANTHER" id="PTHR44591:SF25">
    <property type="entry name" value="CHEMOTAXIS TWO-COMPONENT RESPONSE REGULATOR"/>
    <property type="match status" value="1"/>
</dbReference>
<dbReference type="InterPro" id="IPR050595">
    <property type="entry name" value="Bact_response_regulator"/>
</dbReference>
<name>A4JRE5_BURVG</name>
<dbReference type="EMBL" id="CP000616">
    <property type="protein sequence ID" value="ABO58848.1"/>
    <property type="molecule type" value="Genomic_DNA"/>
</dbReference>
<keyword evidence="1 2" id="KW-0597">Phosphoprotein</keyword>
<reference evidence="5" key="1">
    <citation type="submission" date="2007-03" db="EMBL/GenBank/DDBJ databases">
        <title>Complete sequence of chromosome 3 of Burkholderia vietnamiensis G4.</title>
        <authorList>
            <consortium name="US DOE Joint Genome Institute"/>
            <person name="Copeland A."/>
            <person name="Lucas S."/>
            <person name="Lapidus A."/>
            <person name="Barry K."/>
            <person name="Detter J.C."/>
            <person name="Glavina del Rio T."/>
            <person name="Hammon N."/>
            <person name="Israni S."/>
            <person name="Dalin E."/>
            <person name="Tice H."/>
            <person name="Pitluck S."/>
            <person name="Chain P."/>
            <person name="Malfatti S."/>
            <person name="Shin M."/>
            <person name="Vergez L."/>
            <person name="Schmutz J."/>
            <person name="Larimer F."/>
            <person name="Land M."/>
            <person name="Hauser L."/>
            <person name="Kyrpides N."/>
            <person name="Tiedje J."/>
            <person name="Richardson P."/>
        </authorList>
    </citation>
    <scope>NUCLEOTIDE SEQUENCE [LARGE SCALE GENOMIC DNA]</scope>
    <source>
        <strain evidence="5">G4 / LMG 22486</strain>
    </source>
</reference>
<evidence type="ECO:0000259" key="3">
    <source>
        <dbReference type="PROSITE" id="PS50110"/>
    </source>
</evidence>
<dbReference type="InterPro" id="IPR011006">
    <property type="entry name" value="CheY-like_superfamily"/>
</dbReference>
<gene>
    <name evidence="4" type="ordered locus">Bcep1808_5920</name>
</gene>
<dbReference type="InterPro" id="IPR001789">
    <property type="entry name" value="Sig_transdc_resp-reg_receiver"/>
</dbReference>
<dbReference type="Pfam" id="PF00072">
    <property type="entry name" value="Response_reg"/>
    <property type="match status" value="1"/>
</dbReference>
<proteinExistence type="predicted"/>
<feature type="modified residue" description="4-aspartylphosphate" evidence="2">
    <location>
        <position position="75"/>
    </location>
</feature>
<dbReference type="PANTHER" id="PTHR44591">
    <property type="entry name" value="STRESS RESPONSE REGULATOR PROTEIN 1"/>
    <property type="match status" value="1"/>
</dbReference>
<dbReference type="SMART" id="SM00448">
    <property type="entry name" value="REC"/>
    <property type="match status" value="1"/>
</dbReference>
<feature type="domain" description="Response regulatory" evidence="3">
    <location>
        <begin position="26"/>
        <end position="140"/>
    </location>
</feature>
<evidence type="ECO:0000313" key="4">
    <source>
        <dbReference type="EMBL" id="ABO58848.1"/>
    </source>
</evidence>